<evidence type="ECO:0000313" key="2">
    <source>
        <dbReference type="Proteomes" id="UP000000329"/>
    </source>
</evidence>
<organism evidence="1 2">
    <name type="scientific">Herbaspirillum seropedicae (strain SmR1)</name>
    <dbReference type="NCBI Taxonomy" id="757424"/>
    <lineage>
        <taxon>Bacteria</taxon>
        <taxon>Pseudomonadati</taxon>
        <taxon>Pseudomonadota</taxon>
        <taxon>Betaproteobacteria</taxon>
        <taxon>Burkholderiales</taxon>
        <taxon>Oxalobacteraceae</taxon>
        <taxon>Herbaspirillum</taxon>
    </lineage>
</organism>
<keyword evidence="2" id="KW-1185">Reference proteome</keyword>
<sequence length="248" mass="26042">MIAVQCGAARSAPLRQGAGLGPASPRWSDSGLGRFAADGVELDLDELTARVLGIALFQRQLVGAARFIALALGQQHVALAVSDGAGELRRVVAAQHLERLVIGLGVQQDTGQTNRRDGLVFLATAVVDHPLQLLLGSVGVIGVEGRLGRHQGAHLGVGGAAELVLDIRGGALHLGVVLGRQRLLLLFIQHRGLRRLAALVGIPTGPASIASQRDDQHPGDQVAVFRPPGLDGVELFLFFEIVCHLTLQ</sequence>
<name>D8IZU9_HERSS</name>
<accession>D8IZU9</accession>
<reference evidence="1 2" key="1">
    <citation type="submission" date="2010-04" db="EMBL/GenBank/DDBJ databases">
        <title>The genome of Herbaspirillum seropedicae SmR1, an endophytic, nitrogen-fixing, plant-growth promoting beta-Proteobacteria.</title>
        <authorList>
            <person name="Pedrosa F.O."/>
            <person name="Monteiro R.A."/>
            <person name="Wassem R."/>
            <person name="Cruz L.M."/>
            <person name="Ayub R.A."/>
            <person name="Colauto N.B."/>
            <person name="Fernandez M.A."/>
            <person name="Fungaro M.H.P."/>
            <person name="Grisard E.C."/>
            <person name="Hungria M."/>
            <person name="Madeira H.M.F."/>
            <person name="Nodari R.O."/>
            <person name="Osaku C.A."/>
            <person name="Petzl-Erler M.L."/>
            <person name="Terenzi H."/>
            <person name="Vieira L.G.E."/>
            <person name="Almeida M.I.M."/>
            <person name="Alves L.R."/>
            <person name="Arantes O.M.N."/>
            <person name="Balsanelli E."/>
            <person name="Barcellos F.G."/>
            <person name="Baura V.A."/>
            <person name="Binde D.R."/>
            <person name="Campo R.J."/>
            <person name="Chubatsu L.S."/>
            <person name="Chueire L.M.O."/>
            <person name="Ciferri R.R."/>
            <person name="Correa L.C."/>
            <person name="da Conceicao Silva J.L."/>
            <person name="Dabul A.N.G."/>
            <person name="Dambros B.P."/>
            <person name="Faoro H."/>
            <person name="Favetti A."/>
            <person name="Friedermann G."/>
            <person name="Furlaneto M.C."/>
            <person name="Gasques L.S."/>
            <person name="Gimenes C.C.T."/>
            <person name="Gioppo N.M.R."/>
            <person name="Glienke-Blanco C."/>
            <person name="Godoy L.P."/>
            <person name="Guerra M.P."/>
            <person name="Karp S."/>
            <person name="Kava-Cordeiro V."/>
            <person name="Margarido V.P."/>
            <person name="Mathioni S.M."/>
            <person name="Menck-Soares M.A."/>
            <person name="Murace N.K."/>
            <person name="Nicolas M.F."/>
            <person name="Oliveira C.E.C."/>
            <person name="Pagnan N.A.B."/>
            <person name="Pamphile J.A."/>
            <person name="Patussi E.V."/>
            <person name="Pereira L.F.P."/>
            <person name="Pereira-Ferrari L."/>
            <person name="Pinto F.G.S."/>
            <person name="Precoma C."/>
            <person name="Prioli A.J."/>
            <person name="Prioli S.M.A.P."/>
            <person name="Raittz R.T."/>
            <person name="Ramos H.J.O."/>
            <person name="Ribeiro E.M.S.F."/>
            <person name="Rigo L.U."/>
            <person name="Rocha C.L.M.S.C."/>
            <person name="Rocha S.N."/>
            <person name="Santos K."/>
            <person name="Satori D."/>
            <person name="Silva A.G."/>
            <person name="Simao R.C.G."/>
            <person name="Soares M.A.M."/>
            <person name="Souza E.M."/>
            <person name="Steffens M.B.R."/>
            <person name="Steindel M."/>
            <person name="Tadra-Sfeir M.Z."/>
            <person name="Takahashi E.K."/>
            <person name="Torres R.A."/>
            <person name="Valle J.S."/>
            <person name="Vernal J.I."/>
            <person name="Vilas-Boas L.A."/>
            <person name="Watanabe M.A.E."/>
            <person name="Weiss V.A."/>
            <person name="Yates M.A."/>
            <person name="Souza E.M."/>
        </authorList>
    </citation>
    <scope>NUCLEOTIDE SEQUENCE [LARGE SCALE GENOMIC DNA]</scope>
    <source>
        <strain evidence="1 2">SmR1</strain>
    </source>
</reference>
<evidence type="ECO:0000313" key="1">
    <source>
        <dbReference type="EMBL" id="ADJ64439.1"/>
    </source>
</evidence>
<gene>
    <name evidence="1" type="ordered locus">Hsero_2951</name>
</gene>
<proteinExistence type="predicted"/>
<protein>
    <submittedName>
        <fullName evidence="1">Uncharacterized protein</fullName>
    </submittedName>
</protein>
<dbReference type="HOGENOM" id="CLU_1118964_0_0_4"/>
<dbReference type="STRING" id="757424.Hsero_2951"/>
<dbReference type="KEGG" id="hse:Hsero_2951"/>
<dbReference type="AlphaFoldDB" id="D8IZU9"/>
<dbReference type="Proteomes" id="UP000000329">
    <property type="component" value="Chromosome"/>
</dbReference>
<dbReference type="EMBL" id="CP002039">
    <property type="protein sequence ID" value="ADJ64439.1"/>
    <property type="molecule type" value="Genomic_DNA"/>
</dbReference>